<feature type="domain" description="Rhamnogalacturonase A/B/Epimerase-like pectate lyase" evidence="1">
    <location>
        <begin position="48"/>
        <end position="259"/>
    </location>
</feature>
<accession>B3CA20</accession>
<dbReference type="STRING" id="471870.BACINT_01334"/>
<gene>
    <name evidence="2" type="ORF">BACINT_01334</name>
</gene>
<dbReference type="AlphaFoldDB" id="B3CA20"/>
<evidence type="ECO:0000259" key="1">
    <source>
        <dbReference type="Pfam" id="PF12708"/>
    </source>
</evidence>
<evidence type="ECO:0000313" key="3">
    <source>
        <dbReference type="Proteomes" id="UP000004596"/>
    </source>
</evidence>
<dbReference type="InterPro" id="IPR011050">
    <property type="entry name" value="Pectin_lyase_fold/virulence"/>
</dbReference>
<dbReference type="Pfam" id="PF12708">
    <property type="entry name" value="Pect-lyase_RHGA_epim"/>
    <property type="match status" value="2"/>
</dbReference>
<reference evidence="2 3" key="2">
    <citation type="submission" date="2008-04" db="EMBL/GenBank/DDBJ databases">
        <authorList>
            <person name="Fulton L."/>
            <person name="Clifton S."/>
            <person name="Fulton B."/>
            <person name="Xu J."/>
            <person name="Minx P."/>
            <person name="Pepin K.H."/>
            <person name="Johnson M."/>
            <person name="Thiruvilangam P."/>
            <person name="Bhonagiri V."/>
            <person name="Nash W.E."/>
            <person name="Mardis E.R."/>
            <person name="Wilson R.K."/>
        </authorList>
    </citation>
    <scope>NUCLEOTIDE SEQUENCE [LARGE SCALE GENOMIC DNA]</scope>
    <source>
        <strain evidence="2 3">DSM 17393</strain>
    </source>
</reference>
<dbReference type="EMBL" id="ABJL02000007">
    <property type="protein sequence ID" value="EDV06249.1"/>
    <property type="molecule type" value="Genomic_DNA"/>
</dbReference>
<feature type="domain" description="Rhamnogalacturonase A/B/Epimerase-like pectate lyase" evidence="1">
    <location>
        <begin position="380"/>
        <end position="437"/>
    </location>
</feature>
<dbReference type="InterPro" id="IPR024535">
    <property type="entry name" value="RHGA/B-epi-like_pectate_lyase"/>
</dbReference>
<protein>
    <recommendedName>
        <fullName evidence="1">Rhamnogalacturonase A/B/Epimerase-like pectate lyase domain-containing protein</fullName>
    </recommendedName>
</protein>
<dbReference type="SUPFAM" id="SSF51126">
    <property type="entry name" value="Pectin lyase-like"/>
    <property type="match status" value="2"/>
</dbReference>
<dbReference type="SUPFAM" id="SSF63829">
    <property type="entry name" value="Calcium-dependent phosphotriesterase"/>
    <property type="match status" value="1"/>
</dbReference>
<organism evidence="2 3">
    <name type="scientific">Bacteroides intestinalis DSM 17393</name>
    <dbReference type="NCBI Taxonomy" id="471870"/>
    <lineage>
        <taxon>Bacteria</taxon>
        <taxon>Pseudomonadati</taxon>
        <taxon>Bacteroidota</taxon>
        <taxon>Bacteroidia</taxon>
        <taxon>Bacteroidales</taxon>
        <taxon>Bacteroidaceae</taxon>
        <taxon>Bacteroides</taxon>
    </lineage>
</organism>
<dbReference type="InterPro" id="IPR012334">
    <property type="entry name" value="Pectin_lyas_fold"/>
</dbReference>
<dbReference type="eggNOG" id="COG3386">
    <property type="taxonomic scope" value="Bacteria"/>
</dbReference>
<evidence type="ECO:0000313" key="2">
    <source>
        <dbReference type="EMBL" id="EDV06249.1"/>
    </source>
</evidence>
<name>B3CA20_9BACE</name>
<dbReference type="Gene3D" id="2.160.20.10">
    <property type="entry name" value="Single-stranded right-handed beta-helix, Pectin lyase-like"/>
    <property type="match status" value="2"/>
</dbReference>
<dbReference type="Proteomes" id="UP000004596">
    <property type="component" value="Unassembled WGS sequence"/>
</dbReference>
<dbReference type="PANTHER" id="PTHR47572:SF4">
    <property type="entry name" value="LACTONASE DRP35"/>
    <property type="match status" value="1"/>
</dbReference>
<dbReference type="Gene3D" id="2.120.10.30">
    <property type="entry name" value="TolB, C-terminal domain"/>
    <property type="match status" value="1"/>
</dbReference>
<sequence>MHMNRIRIHIFFLIVILAGGIQAQNPRSVFTDRPGDSAAVYFTPEYFPIKPDGSTDVSDALQEALNTAKHKESGCGILFVPEGVYKLSKTIYIPSGVRLIGYGTKRPVFVLGKNSPGFQEVTHETNKGKYLFWFISGNYRSERPVSDANAGTFYSSLLNADIRIEDGNPNASGIRAHFAQHCSISNVTIHVGKGRAGIVDAGNHLENVSVFGGEYGIDTDKSAPGWPIMLLNSYFEGQRKSAILTNEGGLTIVRMKVKNVPVAVEIKENAPDRLFMEDCIFENVKRTGLILTDAGNAATQINLRGIQCKNVPVFSLERSTNEQVSGKGKAYQITRFTYGFNANSLEDIPQIVREAEIVPIESIIPLDVGDTPMLPTMNHWVNIRDLGAKGDGFSDDTEIFREAIKKYTNIYIPQGWYVVKDPLVLEPNTNIIGLHPGTTILLTLGGNPAFSGFGAPQAQLTTPKGGTNIVCGIFLNADAYNYRAVNCKWMAGEGSYLYDVKFSGHDKNRFFYNGQSAANPLEKPMPVTPETHDLITRAWDNQHWSLWITNGGGGTFRDLWTANEYSSAGLYVSHTETPGRIYGMSLEHHLRNEAIFRNVANWKIYDFQFEVEAEGVDTQPLDLIDCRNLTFANFYSYRVSRMLKSYPSAIRTWNCKDIEFLNLHNYAHARAKFTSNASLYDVNSRHEARRWELARLQLTGKEKRKYSLNNVIGKAEIIVTGFEFIDGLTKDSQGNIYFCEYRIRRIYKLDIKSGQVTSIADFPWNAVALTCDTQDNLIVVTKYISQPGYKNDDTRNDNQPLFGWRGSGGLWGFTYVPKLYSIRPENADDSFQVLPLVDMSQVQKPQKVCYLANRTITQNEYYGGRKPTHCFVAPDGVTIIPYYEDLFRCSSIVEAVPGETIYTLDEYHQRVIHSETDAQGFLQHSHVFADGGDRSVVTDQTGNVYVANGDISIFDSTSKPIGTIEVPERPTSLLISGDKLYITAISSLYQVRLK</sequence>
<dbReference type="PANTHER" id="PTHR47572">
    <property type="entry name" value="LIPOPROTEIN-RELATED"/>
    <property type="match status" value="1"/>
</dbReference>
<proteinExistence type="predicted"/>
<dbReference type="InterPro" id="IPR051262">
    <property type="entry name" value="SMP-30/CGR1_Lactonase"/>
</dbReference>
<dbReference type="InterPro" id="IPR011042">
    <property type="entry name" value="6-blade_b-propeller_TolB-like"/>
</dbReference>
<comment type="caution">
    <text evidence="2">The sequence shown here is derived from an EMBL/GenBank/DDBJ whole genome shotgun (WGS) entry which is preliminary data.</text>
</comment>
<reference evidence="2 3" key="1">
    <citation type="submission" date="2008-04" db="EMBL/GenBank/DDBJ databases">
        <title>Draft genome sequence of Bacteroides intestinalis (DSM 17393).</title>
        <authorList>
            <person name="Sudarsanam P."/>
            <person name="Ley R."/>
            <person name="Guruge J."/>
            <person name="Turnbaugh P.J."/>
            <person name="Mahowald M."/>
            <person name="Liep D."/>
            <person name="Gordon J."/>
        </authorList>
    </citation>
    <scope>NUCLEOTIDE SEQUENCE [LARGE SCALE GENOMIC DNA]</scope>
    <source>
        <strain evidence="2 3">DSM 17393</strain>
    </source>
</reference>